<evidence type="ECO:0000313" key="3">
    <source>
        <dbReference type="EMBL" id="SCM73840.1"/>
    </source>
</evidence>
<dbReference type="AlphaFoldDB" id="A0A212L8J7"/>
<accession>A0A212L8J7</accession>
<feature type="chain" id="PRO_5012962330" evidence="2">
    <location>
        <begin position="23"/>
        <end position="65"/>
    </location>
</feature>
<sequence>MSCLLCAFPRGSSISVSLNALAAPSVPARVRAKNRQRVLTSLRENVDAGRRREKARQSAPERFWP</sequence>
<feature type="signal peptide" evidence="2">
    <location>
        <begin position="1"/>
        <end position="22"/>
    </location>
</feature>
<reference evidence="3" key="1">
    <citation type="submission" date="2016-08" db="EMBL/GenBank/DDBJ databases">
        <authorList>
            <person name="Seilhamer J.J."/>
        </authorList>
    </citation>
    <scope>NUCLEOTIDE SEQUENCE</scope>
    <source>
        <strain evidence="3">86-1</strain>
    </source>
</reference>
<evidence type="ECO:0000256" key="1">
    <source>
        <dbReference type="SAM" id="MobiDB-lite"/>
    </source>
</evidence>
<gene>
    <name evidence="3" type="ORF">KL86DES1_21557</name>
</gene>
<dbReference type="EMBL" id="FMJC01000002">
    <property type="protein sequence ID" value="SCM73840.1"/>
    <property type="molecule type" value="Genomic_DNA"/>
</dbReference>
<protein>
    <submittedName>
        <fullName evidence="3">Uncharacterized protein</fullName>
    </submittedName>
</protein>
<organism evidence="3">
    <name type="scientific">uncultured Desulfovibrio sp</name>
    <dbReference type="NCBI Taxonomy" id="167968"/>
    <lineage>
        <taxon>Bacteria</taxon>
        <taxon>Pseudomonadati</taxon>
        <taxon>Thermodesulfobacteriota</taxon>
        <taxon>Desulfovibrionia</taxon>
        <taxon>Desulfovibrionales</taxon>
        <taxon>Desulfovibrionaceae</taxon>
        <taxon>Desulfovibrio</taxon>
        <taxon>environmental samples</taxon>
    </lineage>
</organism>
<feature type="region of interest" description="Disordered" evidence="1">
    <location>
        <begin position="41"/>
        <end position="65"/>
    </location>
</feature>
<proteinExistence type="predicted"/>
<name>A0A212L8J7_9BACT</name>
<evidence type="ECO:0000256" key="2">
    <source>
        <dbReference type="SAM" id="SignalP"/>
    </source>
</evidence>
<keyword evidence="2" id="KW-0732">Signal</keyword>